<dbReference type="OrthoDB" id="5839471at2759"/>
<dbReference type="EMBL" id="CANTUO010000003">
    <property type="protein sequence ID" value="CAI5758918.1"/>
    <property type="molecule type" value="Genomic_DNA"/>
</dbReference>
<protein>
    <submittedName>
        <fullName evidence="1">Uncharacterized protein</fullName>
    </submittedName>
</protein>
<keyword evidence="2" id="KW-1185">Reference proteome</keyword>
<sequence length="108" mass="11842">MPSAESTTLKKAGKTITSLYGSDDGAMIGDQVYVQFTMGEIIAQFPNESAYSKKHALFNCTDLEGKTFTYSINGKEMTLPLKPFVLPDQKGEYCYHSEDNSTVNNLGA</sequence>
<comment type="caution">
    <text evidence="1">The sequence shown here is derived from an EMBL/GenBank/DDBJ whole genome shotgun (WGS) entry which is preliminary data.</text>
</comment>
<proteinExistence type="predicted"/>
<dbReference type="Proteomes" id="UP001152885">
    <property type="component" value="Unassembled WGS sequence"/>
</dbReference>
<organism evidence="1 2">
    <name type="scientific">Candida verbasci</name>
    <dbReference type="NCBI Taxonomy" id="1227364"/>
    <lineage>
        <taxon>Eukaryota</taxon>
        <taxon>Fungi</taxon>
        <taxon>Dikarya</taxon>
        <taxon>Ascomycota</taxon>
        <taxon>Saccharomycotina</taxon>
        <taxon>Pichiomycetes</taxon>
        <taxon>Debaryomycetaceae</taxon>
        <taxon>Candida/Lodderomyces clade</taxon>
        <taxon>Candida</taxon>
    </lineage>
</organism>
<evidence type="ECO:0000313" key="2">
    <source>
        <dbReference type="Proteomes" id="UP001152885"/>
    </source>
</evidence>
<name>A0A9W4U023_9ASCO</name>
<dbReference type="AlphaFoldDB" id="A0A9W4U023"/>
<gene>
    <name evidence="1" type="ORF">CANVERA_P3428</name>
</gene>
<reference evidence="1" key="1">
    <citation type="submission" date="2022-12" db="EMBL/GenBank/DDBJ databases">
        <authorList>
            <person name="Brejova B."/>
        </authorList>
    </citation>
    <scope>NUCLEOTIDE SEQUENCE</scope>
</reference>
<accession>A0A9W4U023</accession>
<evidence type="ECO:0000313" key="1">
    <source>
        <dbReference type="EMBL" id="CAI5758918.1"/>
    </source>
</evidence>